<dbReference type="SMART" id="SM00248">
    <property type="entry name" value="ANK"/>
    <property type="match status" value="6"/>
</dbReference>
<proteinExistence type="predicted"/>
<feature type="signal peptide" evidence="4">
    <location>
        <begin position="1"/>
        <end position="23"/>
    </location>
</feature>
<dbReference type="Gene3D" id="1.25.40.20">
    <property type="entry name" value="Ankyrin repeat-containing domain"/>
    <property type="match status" value="1"/>
</dbReference>
<reference evidence="5 6" key="1">
    <citation type="submission" date="2018-09" db="EMBL/GenBank/DDBJ databases">
        <authorList>
            <person name="Zhu H."/>
        </authorList>
    </citation>
    <scope>NUCLEOTIDE SEQUENCE [LARGE SCALE GENOMIC DNA]</scope>
    <source>
        <strain evidence="5 6">K1S02-61</strain>
    </source>
</reference>
<protein>
    <submittedName>
        <fullName evidence="5">Ankyrin repeat domain-containing protein</fullName>
    </submittedName>
</protein>
<dbReference type="Pfam" id="PF12796">
    <property type="entry name" value="Ank_2"/>
    <property type="match status" value="2"/>
</dbReference>
<feature type="repeat" description="ANK" evidence="3">
    <location>
        <begin position="155"/>
        <end position="187"/>
    </location>
</feature>
<dbReference type="PRINTS" id="PR01415">
    <property type="entry name" value="ANKYRIN"/>
</dbReference>
<dbReference type="AlphaFoldDB" id="A0A418XDW5"/>
<dbReference type="Proteomes" id="UP000284006">
    <property type="component" value="Unassembled WGS sequence"/>
</dbReference>
<gene>
    <name evidence="5" type="ORF">D3872_21780</name>
</gene>
<dbReference type="OrthoDB" id="198309at2"/>
<feature type="repeat" description="ANK" evidence="3">
    <location>
        <begin position="92"/>
        <end position="120"/>
    </location>
</feature>
<dbReference type="InterPro" id="IPR036770">
    <property type="entry name" value="Ankyrin_rpt-contain_sf"/>
</dbReference>
<sequence length="215" mass="22360">MRFPLQVVLAVALSFGAVGTAMADDVIGFFTAVQVDSERAVKKAIASGIDPNVRDPRSGETALIIAMREDSMNVFKALLADPRTQLELAAPNGNTALMMAAYKRNKEAVLALLAKGAKVNRAGWSPLHYAAAGGADDIARILLKRGAALDALAPGDLTPLMLAAREGQDSAVSLLLEAGANASLKSGEGLTAMQIAARADKPLIVAILCDRSPAR</sequence>
<feature type="chain" id="PRO_5019250392" evidence="4">
    <location>
        <begin position="24"/>
        <end position="215"/>
    </location>
</feature>
<dbReference type="PROSITE" id="PS50088">
    <property type="entry name" value="ANK_REPEAT"/>
    <property type="match status" value="3"/>
</dbReference>
<dbReference type="InterPro" id="IPR002110">
    <property type="entry name" value="Ankyrin_rpt"/>
</dbReference>
<keyword evidence="1" id="KW-0677">Repeat</keyword>
<evidence type="ECO:0000256" key="1">
    <source>
        <dbReference type="ARBA" id="ARBA00022737"/>
    </source>
</evidence>
<evidence type="ECO:0000256" key="4">
    <source>
        <dbReference type="SAM" id="SignalP"/>
    </source>
</evidence>
<accession>A0A418XDW5</accession>
<keyword evidence="2 3" id="KW-0040">ANK repeat</keyword>
<keyword evidence="6" id="KW-1185">Reference proteome</keyword>
<organism evidence="5 6">
    <name type="scientific">Massilia cavernae</name>
    <dbReference type="NCBI Taxonomy" id="2320864"/>
    <lineage>
        <taxon>Bacteria</taxon>
        <taxon>Pseudomonadati</taxon>
        <taxon>Pseudomonadota</taxon>
        <taxon>Betaproteobacteria</taxon>
        <taxon>Burkholderiales</taxon>
        <taxon>Oxalobacteraceae</taxon>
        <taxon>Telluria group</taxon>
        <taxon>Massilia</taxon>
    </lineage>
</organism>
<comment type="caution">
    <text evidence="5">The sequence shown here is derived from an EMBL/GenBank/DDBJ whole genome shotgun (WGS) entry which is preliminary data.</text>
</comment>
<dbReference type="EMBL" id="QYUP01000158">
    <property type="protein sequence ID" value="RJG10706.1"/>
    <property type="molecule type" value="Genomic_DNA"/>
</dbReference>
<dbReference type="PANTHER" id="PTHR24171">
    <property type="entry name" value="ANKYRIN REPEAT DOMAIN-CONTAINING PROTEIN 39-RELATED"/>
    <property type="match status" value="1"/>
</dbReference>
<evidence type="ECO:0000313" key="5">
    <source>
        <dbReference type="EMBL" id="RJG10706.1"/>
    </source>
</evidence>
<keyword evidence="4" id="KW-0732">Signal</keyword>
<dbReference type="SUPFAM" id="SSF48403">
    <property type="entry name" value="Ankyrin repeat"/>
    <property type="match status" value="1"/>
</dbReference>
<name>A0A418XDW5_9BURK</name>
<feature type="repeat" description="ANK" evidence="3">
    <location>
        <begin position="122"/>
        <end position="154"/>
    </location>
</feature>
<evidence type="ECO:0000256" key="3">
    <source>
        <dbReference type="PROSITE-ProRule" id="PRU00023"/>
    </source>
</evidence>
<evidence type="ECO:0000313" key="6">
    <source>
        <dbReference type="Proteomes" id="UP000284006"/>
    </source>
</evidence>
<evidence type="ECO:0000256" key="2">
    <source>
        <dbReference type="ARBA" id="ARBA00023043"/>
    </source>
</evidence>
<dbReference type="PROSITE" id="PS50297">
    <property type="entry name" value="ANK_REP_REGION"/>
    <property type="match status" value="3"/>
</dbReference>